<keyword evidence="2" id="KW-1185">Reference proteome</keyword>
<dbReference type="Proteomes" id="UP000827872">
    <property type="component" value="Linkage Group LG03"/>
</dbReference>
<organism evidence="1 2">
    <name type="scientific">Sphaerodactylus townsendi</name>
    <dbReference type="NCBI Taxonomy" id="933632"/>
    <lineage>
        <taxon>Eukaryota</taxon>
        <taxon>Metazoa</taxon>
        <taxon>Chordata</taxon>
        <taxon>Craniata</taxon>
        <taxon>Vertebrata</taxon>
        <taxon>Euteleostomi</taxon>
        <taxon>Lepidosauria</taxon>
        <taxon>Squamata</taxon>
        <taxon>Bifurcata</taxon>
        <taxon>Gekkota</taxon>
        <taxon>Sphaerodactylidae</taxon>
        <taxon>Sphaerodactylus</taxon>
    </lineage>
</organism>
<evidence type="ECO:0000313" key="1">
    <source>
        <dbReference type="EMBL" id="KAH7992001.1"/>
    </source>
</evidence>
<evidence type="ECO:0000313" key="2">
    <source>
        <dbReference type="Proteomes" id="UP000827872"/>
    </source>
</evidence>
<accession>A0ACB8EHQ1</accession>
<proteinExistence type="predicted"/>
<dbReference type="EMBL" id="CM037616">
    <property type="protein sequence ID" value="KAH7992001.1"/>
    <property type="molecule type" value="Genomic_DNA"/>
</dbReference>
<gene>
    <name evidence="1" type="ORF">K3G42_017998</name>
</gene>
<reference evidence="1" key="1">
    <citation type="submission" date="2021-08" db="EMBL/GenBank/DDBJ databases">
        <title>The first chromosome-level gecko genome reveals the dynamic sex chromosomes of Neotropical dwarf geckos (Sphaerodactylidae: Sphaerodactylus).</title>
        <authorList>
            <person name="Pinto B.J."/>
            <person name="Keating S.E."/>
            <person name="Gamble T."/>
        </authorList>
    </citation>
    <scope>NUCLEOTIDE SEQUENCE</scope>
    <source>
        <strain evidence="1">TG3544</strain>
    </source>
</reference>
<sequence length="165" mass="18582">MRFCSNINMIKQESPQSNKQLVLEQDVVLQSIDRAIEAIHNAAMKNGGKYNLEQRDVLQKLIHHRKETVSRKGHSPSTQGMTPSSSDHHLDLARQPNGFCRTGYERHHSLPNTEPQEEEGAQHFHSMALPVKVIITIAMALPVKVIITAFPFQETSSLENHSIVT</sequence>
<name>A0ACB8EHQ1_9SAUR</name>
<comment type="caution">
    <text evidence="1">The sequence shown here is derived from an EMBL/GenBank/DDBJ whole genome shotgun (WGS) entry which is preliminary data.</text>
</comment>
<protein>
    <submittedName>
        <fullName evidence="1">Uncharacterized protein</fullName>
    </submittedName>
</protein>